<keyword evidence="3" id="KW-1185">Reference proteome</keyword>
<gene>
    <name evidence="2" type="ORF">L0668_10300</name>
</gene>
<comment type="caution">
    <text evidence="2">The sequence shown here is derived from an EMBL/GenBank/DDBJ whole genome shotgun (WGS) entry which is preliminary data.</text>
</comment>
<organism evidence="2 3">
    <name type="scientific">Paraglaciecola algarum</name>
    <dbReference type="NCBI Taxonomy" id="3050085"/>
    <lineage>
        <taxon>Bacteria</taxon>
        <taxon>Pseudomonadati</taxon>
        <taxon>Pseudomonadota</taxon>
        <taxon>Gammaproteobacteria</taxon>
        <taxon>Alteromonadales</taxon>
        <taxon>Alteromonadaceae</taxon>
        <taxon>Paraglaciecola</taxon>
    </lineage>
</organism>
<dbReference type="RefSeq" id="WP_235312337.1">
    <property type="nucleotide sequence ID" value="NZ_JAKGAS010000005.1"/>
</dbReference>
<protein>
    <submittedName>
        <fullName evidence="2">Uncharacterized protein</fullName>
    </submittedName>
</protein>
<dbReference type="Proteomes" id="UP001521137">
    <property type="component" value="Unassembled WGS sequence"/>
</dbReference>
<reference evidence="2 3" key="1">
    <citation type="submission" date="2022-01" db="EMBL/GenBank/DDBJ databases">
        <title>Paraglaciecola sp. G1-23.</title>
        <authorList>
            <person name="Jin M.S."/>
            <person name="Han D.M."/>
            <person name="Kim H.M."/>
            <person name="Jeon C.O."/>
        </authorList>
    </citation>
    <scope>NUCLEOTIDE SEQUENCE [LARGE SCALE GENOMIC DNA]</scope>
    <source>
        <strain evidence="2 3">G1-23</strain>
    </source>
</reference>
<evidence type="ECO:0000256" key="1">
    <source>
        <dbReference type="SAM" id="SignalP"/>
    </source>
</evidence>
<dbReference type="EMBL" id="JAKGAS010000005">
    <property type="protein sequence ID" value="MCF2948497.1"/>
    <property type="molecule type" value="Genomic_DNA"/>
</dbReference>
<evidence type="ECO:0000313" key="2">
    <source>
        <dbReference type="EMBL" id="MCF2948497.1"/>
    </source>
</evidence>
<feature type="chain" id="PRO_5045129985" evidence="1">
    <location>
        <begin position="21"/>
        <end position="352"/>
    </location>
</feature>
<accession>A0ABS9D7Y5</accession>
<proteinExistence type="predicted"/>
<evidence type="ECO:0000313" key="3">
    <source>
        <dbReference type="Proteomes" id="UP001521137"/>
    </source>
</evidence>
<feature type="signal peptide" evidence="1">
    <location>
        <begin position="1"/>
        <end position="20"/>
    </location>
</feature>
<keyword evidence="1" id="KW-0732">Signal</keyword>
<sequence>MKLSITASVSIIVLTSPTYANDPLTHLSDQVPRIAADEVTPPQPTDNESYQTGWSLIAGSDKEQVSFKYAPITGKNNFAITLAAPLNSDGVTTLFDSKTDAFANSTTITASFNRAVITNLQFNSLHVEEICRSNFKAFDLKEADECNTAGDISELLEDLDTTQLSASDIASINDFKDEVLSPIWFYGGSISYGREEFKYFEVESITTHEENEKPYGISLSATYLKPTKYALIASLQYQKGFTAESAVTRCPTLGDSATFVECIEAQKGLPTETTNKNLKLGGRFSISIFGRDIGLAPDLTYDFEDDERSVAFPVYLFKSKEGGMNGGVRVDYESGGEGSTVSLFIGQTFKLY</sequence>
<name>A0ABS9D7Y5_9ALTE</name>